<feature type="compositionally biased region" description="Low complexity" evidence="1">
    <location>
        <begin position="166"/>
        <end position="181"/>
    </location>
</feature>
<comment type="caution">
    <text evidence="3">The sequence shown here is derived from an EMBL/GenBank/DDBJ whole genome shotgun (WGS) entry which is preliminary data.</text>
</comment>
<protein>
    <submittedName>
        <fullName evidence="3">tRNA threonylcarbamoyl adenosine modification protein YeaZ</fullName>
    </submittedName>
</protein>
<evidence type="ECO:0000256" key="1">
    <source>
        <dbReference type="SAM" id="MobiDB-lite"/>
    </source>
</evidence>
<dbReference type="Gene3D" id="3.30.420.40">
    <property type="match status" value="2"/>
</dbReference>
<dbReference type="Proteomes" id="UP000244069">
    <property type="component" value="Unassembled WGS sequence"/>
</dbReference>
<dbReference type="InterPro" id="IPR000905">
    <property type="entry name" value="Gcp-like_dom"/>
</dbReference>
<accession>A0A2T6AX74</accession>
<proteinExistence type="predicted"/>
<dbReference type="PANTHER" id="PTHR11735:SF11">
    <property type="entry name" value="TRNA THREONYLCARBAMOYLADENOSINE BIOSYNTHESIS PROTEIN TSAB"/>
    <property type="match status" value="1"/>
</dbReference>
<evidence type="ECO:0000259" key="2">
    <source>
        <dbReference type="Pfam" id="PF00814"/>
    </source>
</evidence>
<dbReference type="AlphaFoldDB" id="A0A2T6AX74"/>
<dbReference type="EMBL" id="QBKN01000009">
    <property type="protein sequence ID" value="PTX48399.1"/>
    <property type="molecule type" value="Genomic_DNA"/>
</dbReference>
<organism evidence="3 4">
    <name type="scientific">Allosediminivita pacifica</name>
    <dbReference type="NCBI Taxonomy" id="1267769"/>
    <lineage>
        <taxon>Bacteria</taxon>
        <taxon>Pseudomonadati</taxon>
        <taxon>Pseudomonadota</taxon>
        <taxon>Alphaproteobacteria</taxon>
        <taxon>Rhodobacterales</taxon>
        <taxon>Paracoccaceae</taxon>
        <taxon>Allosediminivita</taxon>
    </lineage>
</organism>
<dbReference type="SUPFAM" id="SSF53067">
    <property type="entry name" value="Actin-like ATPase domain"/>
    <property type="match status" value="1"/>
</dbReference>
<gene>
    <name evidence="3" type="ORF">C8N44_10990</name>
</gene>
<feature type="region of interest" description="Disordered" evidence="1">
    <location>
        <begin position="166"/>
        <end position="191"/>
    </location>
</feature>
<name>A0A2T6AX74_9RHOB</name>
<evidence type="ECO:0000313" key="4">
    <source>
        <dbReference type="Proteomes" id="UP000244069"/>
    </source>
</evidence>
<dbReference type="InterPro" id="IPR022496">
    <property type="entry name" value="T6A_TsaB"/>
</dbReference>
<reference evidence="3 4" key="1">
    <citation type="submission" date="2018-04" db="EMBL/GenBank/DDBJ databases">
        <title>Genomic Encyclopedia of Archaeal and Bacterial Type Strains, Phase II (KMG-II): from individual species to whole genera.</title>
        <authorList>
            <person name="Goeker M."/>
        </authorList>
    </citation>
    <scope>NUCLEOTIDE SEQUENCE [LARGE SCALE GENOMIC DNA]</scope>
    <source>
        <strain evidence="3 4">DSM 29329</strain>
    </source>
</reference>
<dbReference type="NCBIfam" id="TIGR03725">
    <property type="entry name" value="T6A_YeaZ"/>
    <property type="match status" value="1"/>
</dbReference>
<dbReference type="OrthoDB" id="9809995at2"/>
<sequence length="191" mass="19284">MNADAPILAFDTSAAHCAVALLRGDALLASAAEEMTRGQAERLMPMVMEVLRHAGVPLAEVGRIGVGTGPGNFTGLRIAVSAARGLALARGIPAIGVSTFEVIHHGAPGALAGVPAPRGQLYVMAPGKEPRQVAQEAALDAVLPPAPAALAEGIARIAATKAPGARPAPLYLRPADAAPARDAPPRLLDDA</sequence>
<keyword evidence="4" id="KW-1185">Reference proteome</keyword>
<evidence type="ECO:0000313" key="3">
    <source>
        <dbReference type="EMBL" id="PTX48399.1"/>
    </source>
</evidence>
<dbReference type="RefSeq" id="WP_107975834.1">
    <property type="nucleotide sequence ID" value="NZ_BMEZ01000011.1"/>
</dbReference>
<dbReference type="GO" id="GO:0005829">
    <property type="term" value="C:cytosol"/>
    <property type="evidence" value="ECO:0007669"/>
    <property type="project" value="TreeGrafter"/>
</dbReference>
<dbReference type="Pfam" id="PF00814">
    <property type="entry name" value="TsaD"/>
    <property type="match status" value="1"/>
</dbReference>
<dbReference type="GO" id="GO:0002949">
    <property type="term" value="P:tRNA threonylcarbamoyladenosine modification"/>
    <property type="evidence" value="ECO:0007669"/>
    <property type="project" value="InterPro"/>
</dbReference>
<dbReference type="PANTHER" id="PTHR11735">
    <property type="entry name" value="TRNA N6-ADENOSINE THREONYLCARBAMOYLTRANSFERASE"/>
    <property type="match status" value="1"/>
</dbReference>
<dbReference type="InterPro" id="IPR043129">
    <property type="entry name" value="ATPase_NBD"/>
</dbReference>
<feature type="domain" description="Gcp-like" evidence="2">
    <location>
        <begin position="34"/>
        <end position="124"/>
    </location>
</feature>